<reference evidence="9 10" key="2">
    <citation type="submission" date="2025-05" db="UniProtKB">
        <authorList>
            <consortium name="RefSeq"/>
        </authorList>
    </citation>
    <scope>IDENTIFICATION</scope>
</reference>
<organism evidence="8 9">
    <name type="scientific">Gossypium hirsutum</name>
    <name type="common">Upland cotton</name>
    <name type="synonym">Gossypium mexicanum</name>
    <dbReference type="NCBI Taxonomy" id="3635"/>
    <lineage>
        <taxon>Eukaryota</taxon>
        <taxon>Viridiplantae</taxon>
        <taxon>Streptophyta</taxon>
        <taxon>Embryophyta</taxon>
        <taxon>Tracheophyta</taxon>
        <taxon>Spermatophyta</taxon>
        <taxon>Magnoliopsida</taxon>
        <taxon>eudicotyledons</taxon>
        <taxon>Gunneridae</taxon>
        <taxon>Pentapetalae</taxon>
        <taxon>rosids</taxon>
        <taxon>malvids</taxon>
        <taxon>Malvales</taxon>
        <taxon>Malvaceae</taxon>
        <taxon>Malvoideae</taxon>
        <taxon>Gossypium</taxon>
    </lineage>
</organism>
<dbReference type="GeneID" id="107963745"/>
<dbReference type="SMART" id="SM00848">
    <property type="entry name" value="Inhibitor_I29"/>
    <property type="match status" value="1"/>
</dbReference>
<dbReference type="Gene3D" id="3.90.70.10">
    <property type="entry name" value="Cysteine proteinases"/>
    <property type="match status" value="1"/>
</dbReference>
<keyword evidence="2" id="KW-0645">Protease</keyword>
<dbReference type="InterPro" id="IPR038765">
    <property type="entry name" value="Papain-like_cys_pep_sf"/>
</dbReference>
<sequence length="355" mass="39356">MGLLTSSLLPNFLPKLLLLETMTNSNFVLLFIVGILATQAMSRTVYESAIAEHEQWMVKHGRNYKNKAEKDKRFKIFKENLEYIQNFNNAGNRTYKLSINKYSDLTHDEFVAARTGYINPGNTMTSMETSFRYAEFTDVPTSLDWKSKGAVTSVKDQEQCGCCWAFAAVAAMEGLNQITNGNLVSLSEQQVLDCSGNSNGCNGGNKIEAFKYVIQNNGLTKEDNYPYQAMQGTCDLQKQASQVAHISNYESVPTNSEQELLKAVSNQPVAVSIEGSGTDFRHYSSGIFNGYCGTNPDHAVTIVGFGTSDDGTDYWLVKNQWGEDWGENGYIRMQRNVADSQGLCGLAIRPAYPTA</sequence>
<proteinExistence type="inferred from homology"/>
<comment type="similarity">
    <text evidence="1">Belongs to the peptidase C1 family.</text>
</comment>
<dbReference type="AlphaFoldDB" id="A0A1U8PX08"/>
<accession>A0A1U8PZL7</accession>
<dbReference type="RefSeq" id="XP_016755729.2">
    <property type="nucleotide sequence ID" value="XM_016900240.2"/>
</dbReference>
<evidence type="ECO:0000259" key="6">
    <source>
        <dbReference type="SMART" id="SM00645"/>
    </source>
</evidence>
<evidence type="ECO:0000313" key="9">
    <source>
        <dbReference type="RefSeq" id="XP_016755695.2"/>
    </source>
</evidence>
<dbReference type="STRING" id="3635.A0A1U8PZL7"/>
<dbReference type="SUPFAM" id="SSF54001">
    <property type="entry name" value="Cysteine proteinases"/>
    <property type="match status" value="1"/>
</dbReference>
<dbReference type="InterPro" id="IPR013201">
    <property type="entry name" value="Prot_inhib_I29"/>
</dbReference>
<dbReference type="CDD" id="cd02248">
    <property type="entry name" value="Peptidase_C1A"/>
    <property type="match status" value="1"/>
</dbReference>
<dbReference type="SMART" id="SM00645">
    <property type="entry name" value="Pept_C1"/>
    <property type="match status" value="1"/>
</dbReference>
<dbReference type="STRING" id="3635.A0A1U8PX08"/>
<gene>
    <name evidence="9" type="primary">LOC107963745</name>
    <name evidence="10" type="synonym">LOC107963769</name>
</gene>
<dbReference type="RefSeq" id="XP_016755695.2">
    <property type="nucleotide sequence ID" value="XM_016900206.2"/>
</dbReference>
<dbReference type="Pfam" id="PF08246">
    <property type="entry name" value="Inhibitor_I29"/>
    <property type="match status" value="1"/>
</dbReference>
<dbReference type="PROSITE" id="PS00139">
    <property type="entry name" value="THIOL_PROTEASE_CYS"/>
    <property type="match status" value="1"/>
</dbReference>
<dbReference type="InterPro" id="IPR000169">
    <property type="entry name" value="Pept_cys_AS"/>
</dbReference>
<dbReference type="KEGG" id="ghi:107963769"/>
<evidence type="ECO:0000259" key="7">
    <source>
        <dbReference type="SMART" id="SM00848"/>
    </source>
</evidence>
<evidence type="ECO:0000256" key="1">
    <source>
        <dbReference type="ARBA" id="ARBA00008455"/>
    </source>
</evidence>
<evidence type="ECO:0000256" key="5">
    <source>
        <dbReference type="ARBA" id="ARBA00023157"/>
    </source>
</evidence>
<dbReference type="InterPro" id="IPR013128">
    <property type="entry name" value="Peptidase_C1A"/>
</dbReference>
<dbReference type="Proteomes" id="UP000818029">
    <property type="component" value="Chromosome D11"/>
</dbReference>
<keyword evidence="8" id="KW-1185">Reference proteome</keyword>
<keyword evidence="4" id="KW-0788">Thiol protease</keyword>
<dbReference type="PaxDb" id="3635-A0A1U8PX08"/>
<evidence type="ECO:0000256" key="3">
    <source>
        <dbReference type="ARBA" id="ARBA00022801"/>
    </source>
</evidence>
<dbReference type="GO" id="GO:0004197">
    <property type="term" value="F:cysteine-type endopeptidase activity"/>
    <property type="evidence" value="ECO:0000318"/>
    <property type="project" value="GO_Central"/>
</dbReference>
<protein>
    <submittedName>
        <fullName evidence="9 10">Ervatamin-B</fullName>
    </submittedName>
</protein>
<dbReference type="InterPro" id="IPR039417">
    <property type="entry name" value="Peptidase_C1A_papain-like"/>
</dbReference>
<keyword evidence="3" id="KW-0378">Hydrolase</keyword>
<dbReference type="Pfam" id="PF00112">
    <property type="entry name" value="Peptidase_C1"/>
    <property type="match status" value="1"/>
</dbReference>
<evidence type="ECO:0000256" key="4">
    <source>
        <dbReference type="ARBA" id="ARBA00022807"/>
    </source>
</evidence>
<feature type="domain" description="Peptidase C1A papain C-terminal" evidence="6">
    <location>
        <begin position="139"/>
        <end position="354"/>
    </location>
</feature>
<keyword evidence="5" id="KW-1015">Disulfide bond</keyword>
<dbReference type="GO" id="GO:0005615">
    <property type="term" value="C:extracellular space"/>
    <property type="evidence" value="ECO:0000318"/>
    <property type="project" value="GO_Central"/>
</dbReference>
<evidence type="ECO:0000313" key="10">
    <source>
        <dbReference type="RefSeq" id="XP_016755729.2"/>
    </source>
</evidence>
<accession>A0A1U8PX08</accession>
<evidence type="ECO:0000256" key="2">
    <source>
        <dbReference type="ARBA" id="ARBA00022670"/>
    </source>
</evidence>
<dbReference type="KEGG" id="ghi:107963745"/>
<feature type="domain" description="Cathepsin propeptide inhibitor" evidence="7">
    <location>
        <begin position="53"/>
        <end position="110"/>
    </location>
</feature>
<evidence type="ECO:0000313" key="8">
    <source>
        <dbReference type="Proteomes" id="UP000818029"/>
    </source>
</evidence>
<dbReference type="PaxDb" id="3635-A0A1U8PZL7"/>
<dbReference type="GO" id="GO:0051603">
    <property type="term" value="P:proteolysis involved in protein catabolic process"/>
    <property type="evidence" value="ECO:0000318"/>
    <property type="project" value="GO_Central"/>
</dbReference>
<dbReference type="PRINTS" id="PR00705">
    <property type="entry name" value="PAPAIN"/>
</dbReference>
<dbReference type="GO" id="GO:0005764">
    <property type="term" value="C:lysosome"/>
    <property type="evidence" value="ECO:0000318"/>
    <property type="project" value="GO_Central"/>
</dbReference>
<reference evidence="8" key="1">
    <citation type="journal article" date="2020" name="Nat. Genet.">
        <title>Genomic diversifications of five Gossypium allopolyploid species and their impact on cotton improvement.</title>
        <authorList>
            <person name="Chen Z.J."/>
            <person name="Sreedasyam A."/>
            <person name="Ando A."/>
            <person name="Song Q."/>
            <person name="De Santiago L.M."/>
            <person name="Hulse-Kemp A.M."/>
            <person name="Ding M."/>
            <person name="Ye W."/>
            <person name="Kirkbride R.C."/>
            <person name="Jenkins J."/>
            <person name="Plott C."/>
            <person name="Lovell J."/>
            <person name="Lin Y.M."/>
            <person name="Vaughn R."/>
            <person name="Liu B."/>
            <person name="Simpson S."/>
            <person name="Scheffler B.E."/>
            <person name="Wen L."/>
            <person name="Saski C.A."/>
            <person name="Grover C.E."/>
            <person name="Hu G."/>
            <person name="Conover J.L."/>
            <person name="Carlson J.W."/>
            <person name="Shu S."/>
            <person name="Boston L.B."/>
            <person name="Williams M."/>
            <person name="Peterson D.G."/>
            <person name="McGee K."/>
            <person name="Jones D.C."/>
            <person name="Wendel J.F."/>
            <person name="Stelly D.M."/>
            <person name="Grimwood J."/>
            <person name="Schmutz J."/>
        </authorList>
    </citation>
    <scope>NUCLEOTIDE SEQUENCE [LARGE SCALE GENOMIC DNA]</scope>
    <source>
        <strain evidence="8">cv. TM-1</strain>
    </source>
</reference>
<dbReference type="PANTHER" id="PTHR12411">
    <property type="entry name" value="CYSTEINE PROTEASE FAMILY C1-RELATED"/>
    <property type="match status" value="1"/>
</dbReference>
<name>A0A1U8PX08_GOSHI</name>
<dbReference type="InterPro" id="IPR000668">
    <property type="entry name" value="Peptidase_C1A_C"/>
</dbReference>